<feature type="region of interest" description="Disordered" evidence="1">
    <location>
        <begin position="1"/>
        <end position="25"/>
    </location>
</feature>
<keyword evidence="4" id="KW-1185">Reference proteome</keyword>
<evidence type="ECO:0000256" key="1">
    <source>
        <dbReference type="SAM" id="MobiDB-lite"/>
    </source>
</evidence>
<reference evidence="3 4" key="1">
    <citation type="submission" date="2018-06" db="EMBL/GenBank/DDBJ databases">
        <title>Comparative genomics reveals the genomic features of Rhizophagus irregularis, R. cerebriforme, R. diaphanum and Gigaspora rosea, and their symbiotic lifestyle signature.</title>
        <authorList>
            <person name="Morin E."/>
            <person name="San Clemente H."/>
            <person name="Chen E.C.H."/>
            <person name="De La Providencia I."/>
            <person name="Hainaut M."/>
            <person name="Kuo A."/>
            <person name="Kohler A."/>
            <person name="Murat C."/>
            <person name="Tang N."/>
            <person name="Roy S."/>
            <person name="Loubradou J."/>
            <person name="Henrissat B."/>
            <person name="Grigoriev I.V."/>
            <person name="Corradi N."/>
            <person name="Roux C."/>
            <person name="Martin F.M."/>
        </authorList>
    </citation>
    <scope>NUCLEOTIDE SEQUENCE [LARGE SCALE GENOMIC DNA]</scope>
    <source>
        <strain evidence="3 4">DAOM 227022</strain>
    </source>
</reference>
<evidence type="ECO:0000313" key="4">
    <source>
        <dbReference type="Proteomes" id="UP000265703"/>
    </source>
</evidence>
<proteinExistence type="predicted"/>
<keyword evidence="2" id="KW-0472">Membrane</keyword>
<dbReference type="EMBL" id="QKYT01000180">
    <property type="protein sequence ID" value="RIA90483.1"/>
    <property type="molecule type" value="Genomic_DNA"/>
</dbReference>
<gene>
    <name evidence="3" type="ORF">C1645_823315</name>
</gene>
<evidence type="ECO:0000313" key="3">
    <source>
        <dbReference type="EMBL" id="RIA90483.1"/>
    </source>
</evidence>
<keyword evidence="2" id="KW-1133">Transmembrane helix</keyword>
<feature type="compositionally biased region" description="Polar residues" evidence="1">
    <location>
        <begin position="1"/>
        <end position="10"/>
    </location>
</feature>
<keyword evidence="2" id="KW-0812">Transmembrane</keyword>
<name>A0A397SWY4_9GLOM</name>
<protein>
    <submittedName>
        <fullName evidence="3">Uncharacterized protein</fullName>
    </submittedName>
</protein>
<comment type="caution">
    <text evidence="3">The sequence shown here is derived from an EMBL/GenBank/DDBJ whole genome shotgun (WGS) entry which is preliminary data.</text>
</comment>
<dbReference type="AlphaFoldDB" id="A0A397SWY4"/>
<organism evidence="3 4">
    <name type="scientific">Glomus cerebriforme</name>
    <dbReference type="NCBI Taxonomy" id="658196"/>
    <lineage>
        <taxon>Eukaryota</taxon>
        <taxon>Fungi</taxon>
        <taxon>Fungi incertae sedis</taxon>
        <taxon>Mucoromycota</taxon>
        <taxon>Glomeromycotina</taxon>
        <taxon>Glomeromycetes</taxon>
        <taxon>Glomerales</taxon>
        <taxon>Glomeraceae</taxon>
        <taxon>Glomus</taxon>
    </lineage>
</organism>
<sequence length="66" mass="7736">MVLTSSSCNLDLTKEKRKKKPIDSPYIPSNSYTYHNRNSLYFTSIHSSIMFGSSFLDFWIWIDHEG</sequence>
<accession>A0A397SWY4</accession>
<dbReference type="Proteomes" id="UP000265703">
    <property type="component" value="Unassembled WGS sequence"/>
</dbReference>
<evidence type="ECO:0000256" key="2">
    <source>
        <dbReference type="SAM" id="Phobius"/>
    </source>
</evidence>
<feature type="transmembrane region" description="Helical" evidence="2">
    <location>
        <begin position="40"/>
        <end position="62"/>
    </location>
</feature>